<evidence type="ECO:0000313" key="2">
    <source>
        <dbReference type="EMBL" id="PWG03248.1"/>
    </source>
</evidence>
<name>A0A2U2J4J6_9SPHN</name>
<dbReference type="Gene3D" id="2.40.10.220">
    <property type="entry name" value="predicted glycosyltransferase like domains"/>
    <property type="match status" value="1"/>
</dbReference>
<dbReference type="OrthoDB" id="7929489at2"/>
<dbReference type="AlphaFoldDB" id="A0A2U2J4J6"/>
<evidence type="ECO:0000259" key="1">
    <source>
        <dbReference type="Pfam" id="PF07238"/>
    </source>
</evidence>
<dbReference type="EMBL" id="QFFF01000001">
    <property type="protein sequence ID" value="PWG03248.1"/>
    <property type="molecule type" value="Genomic_DNA"/>
</dbReference>
<dbReference type="Pfam" id="PF07238">
    <property type="entry name" value="PilZ"/>
    <property type="match status" value="1"/>
</dbReference>
<accession>A0A2U2J4J6</accession>
<dbReference type="SUPFAM" id="SSF141371">
    <property type="entry name" value="PilZ domain-like"/>
    <property type="match status" value="2"/>
</dbReference>
<dbReference type="RefSeq" id="WP_109271387.1">
    <property type="nucleotide sequence ID" value="NZ_QFFF01000001.1"/>
</dbReference>
<gene>
    <name evidence="2" type="ORF">DF286_10495</name>
</gene>
<organism evidence="2 3">
    <name type="scientific">Allosphingosinicella humi</name>
    <dbReference type="NCBI Taxonomy" id="2068657"/>
    <lineage>
        <taxon>Bacteria</taxon>
        <taxon>Pseudomonadati</taxon>
        <taxon>Pseudomonadota</taxon>
        <taxon>Alphaproteobacteria</taxon>
        <taxon>Sphingomonadales</taxon>
        <taxon>Sphingomonadaceae</taxon>
        <taxon>Allosphingosinicella</taxon>
    </lineage>
</organism>
<dbReference type="Proteomes" id="UP000245916">
    <property type="component" value="Unassembled WGS sequence"/>
</dbReference>
<sequence>MLAGLIQRGIGGRQSHWGELAFESATFSLSTQVPRPTDRRAEKRVAAVLPLVKLATAKGEDFARIRNISAGGVMVETAGPVPPVDETVHIEFNSHQRVTGQVVWTRPPMAGIKFDETMDLRAFLSGPRPRGGLVPRPPRLEIRCGATVRVGKLYHKVEVRDISQGGVKVEINDWRCVGKPTVITVESLRPIKGIIRWYRGGQAGIVFDKPLTFEELAEWLGKRVEIASLKTGAWEKDRL</sequence>
<protein>
    <recommendedName>
        <fullName evidence="1">PilZ domain-containing protein</fullName>
    </recommendedName>
</protein>
<dbReference type="GO" id="GO:0035438">
    <property type="term" value="F:cyclic-di-GMP binding"/>
    <property type="evidence" value="ECO:0007669"/>
    <property type="project" value="InterPro"/>
</dbReference>
<evidence type="ECO:0000313" key="3">
    <source>
        <dbReference type="Proteomes" id="UP000245916"/>
    </source>
</evidence>
<keyword evidence="3" id="KW-1185">Reference proteome</keyword>
<dbReference type="InterPro" id="IPR009875">
    <property type="entry name" value="PilZ_domain"/>
</dbReference>
<reference evidence="2 3" key="1">
    <citation type="submission" date="2018-05" db="EMBL/GenBank/DDBJ databases">
        <title>Genome of Sphingosinicella humi QZX222.</title>
        <authorList>
            <person name="Qiao Z."/>
            <person name="Wang G."/>
        </authorList>
    </citation>
    <scope>NUCLEOTIDE SEQUENCE [LARGE SCALE GENOMIC DNA]</scope>
    <source>
        <strain evidence="2 3">QZX222</strain>
    </source>
</reference>
<feature type="domain" description="PilZ" evidence="1">
    <location>
        <begin position="38"/>
        <end position="120"/>
    </location>
</feature>
<comment type="caution">
    <text evidence="2">The sequence shown here is derived from an EMBL/GenBank/DDBJ whole genome shotgun (WGS) entry which is preliminary data.</text>
</comment>
<proteinExistence type="predicted"/>